<name>A0A1Y1YGE7_9FUNG</name>
<comment type="caution">
    <text evidence="2">The sequence shown here is derived from an EMBL/GenBank/DDBJ whole genome shotgun (WGS) entry which is preliminary data.</text>
</comment>
<feature type="non-terminal residue" evidence="2">
    <location>
        <position position="1"/>
    </location>
</feature>
<feature type="non-terminal residue" evidence="2">
    <location>
        <position position="120"/>
    </location>
</feature>
<dbReference type="AlphaFoldDB" id="A0A1Y1YGE7"/>
<keyword evidence="3" id="KW-1185">Reference proteome</keyword>
<comment type="similarity">
    <text evidence="1">Belongs to the FAM72 family.</text>
</comment>
<dbReference type="STRING" id="1314790.A0A1Y1YGE7"/>
<dbReference type="Proteomes" id="UP000193498">
    <property type="component" value="Unassembled WGS sequence"/>
</dbReference>
<evidence type="ECO:0008006" key="4">
    <source>
        <dbReference type="Google" id="ProtNLM"/>
    </source>
</evidence>
<dbReference type="GO" id="GO:0005829">
    <property type="term" value="C:cytosol"/>
    <property type="evidence" value="ECO:0007669"/>
    <property type="project" value="UniProtKB-ARBA"/>
</dbReference>
<organism evidence="2 3">
    <name type="scientific">Basidiobolus meristosporus CBS 931.73</name>
    <dbReference type="NCBI Taxonomy" id="1314790"/>
    <lineage>
        <taxon>Eukaryota</taxon>
        <taxon>Fungi</taxon>
        <taxon>Fungi incertae sedis</taxon>
        <taxon>Zoopagomycota</taxon>
        <taxon>Entomophthoromycotina</taxon>
        <taxon>Basidiobolomycetes</taxon>
        <taxon>Basidiobolales</taxon>
        <taxon>Basidiobolaceae</taxon>
        <taxon>Basidiobolus</taxon>
    </lineage>
</organism>
<dbReference type="EMBL" id="MCFE01000141">
    <property type="protein sequence ID" value="ORX97039.1"/>
    <property type="molecule type" value="Genomic_DNA"/>
</dbReference>
<gene>
    <name evidence="2" type="ORF">K493DRAFT_151732</name>
</gene>
<sequence>PERFSTRVLRLRCRHCHSMFTERGMKAKLVAQPGTFRYSTDVQPYNCALISSGHNESTSNILNKACACFAQEVGCLGCGNVVGYYVVHPCSTCNTRNTNGHLWVFYLENIHEMFRLRADG</sequence>
<dbReference type="PANTHER" id="PTHR31841:SF1">
    <property type="entry name" value="PROTEIN FAM72A-RELATED"/>
    <property type="match status" value="1"/>
</dbReference>
<accession>A0A1Y1YGE7</accession>
<dbReference type="OrthoDB" id="2526683at2759"/>
<protein>
    <recommendedName>
        <fullName evidence="4">Protein FAM72</fullName>
    </recommendedName>
</protein>
<evidence type="ECO:0000256" key="1">
    <source>
        <dbReference type="ARBA" id="ARBA00006888"/>
    </source>
</evidence>
<proteinExistence type="inferred from homology"/>
<dbReference type="InterPro" id="IPR026768">
    <property type="entry name" value="YPEH2ZP"/>
</dbReference>
<reference evidence="2 3" key="1">
    <citation type="submission" date="2016-07" db="EMBL/GenBank/DDBJ databases">
        <title>Pervasive Adenine N6-methylation of Active Genes in Fungi.</title>
        <authorList>
            <consortium name="DOE Joint Genome Institute"/>
            <person name="Mondo S.J."/>
            <person name="Dannebaum R.O."/>
            <person name="Kuo R.C."/>
            <person name="Labutti K."/>
            <person name="Haridas S."/>
            <person name="Kuo A."/>
            <person name="Salamov A."/>
            <person name="Ahrendt S.R."/>
            <person name="Lipzen A."/>
            <person name="Sullivan W."/>
            <person name="Andreopoulos W.B."/>
            <person name="Clum A."/>
            <person name="Lindquist E."/>
            <person name="Daum C."/>
            <person name="Ramamoorthy G.K."/>
            <person name="Gryganskyi A."/>
            <person name="Culley D."/>
            <person name="Magnuson J.K."/>
            <person name="James T.Y."/>
            <person name="O'Malley M.A."/>
            <person name="Stajich J.E."/>
            <person name="Spatafora J.W."/>
            <person name="Visel A."/>
            <person name="Grigoriev I.V."/>
        </authorList>
    </citation>
    <scope>NUCLEOTIDE SEQUENCE [LARGE SCALE GENOMIC DNA]</scope>
    <source>
        <strain evidence="2 3">CBS 931.73</strain>
    </source>
</reference>
<evidence type="ECO:0000313" key="2">
    <source>
        <dbReference type="EMBL" id="ORX97039.1"/>
    </source>
</evidence>
<dbReference type="Pfam" id="PF14976">
    <property type="entry name" value="YPEH2ZP"/>
    <property type="match status" value="1"/>
</dbReference>
<dbReference type="PANTHER" id="PTHR31841">
    <property type="entry name" value="PROTEIN FAM72A-RELATED"/>
    <property type="match status" value="1"/>
</dbReference>
<dbReference type="InParanoid" id="A0A1Y1YGE7"/>
<evidence type="ECO:0000313" key="3">
    <source>
        <dbReference type="Proteomes" id="UP000193498"/>
    </source>
</evidence>